<dbReference type="GeneID" id="70237659"/>
<reference evidence="1" key="2">
    <citation type="submission" date="2021-01" db="EMBL/GenBank/DDBJ databases">
        <authorList>
            <person name="Schikora-Tamarit M.A."/>
        </authorList>
    </citation>
    <scope>NUCLEOTIDE SEQUENCE</scope>
    <source>
        <strain evidence="1">CBS6075</strain>
    </source>
</reference>
<dbReference type="EMBL" id="JAEUBE010000378">
    <property type="protein sequence ID" value="KAH3662443.1"/>
    <property type="molecule type" value="Genomic_DNA"/>
</dbReference>
<gene>
    <name evidence="1" type="ORF">OGAPHI_005695</name>
</gene>
<proteinExistence type="predicted"/>
<dbReference type="RefSeq" id="XP_046059532.1">
    <property type="nucleotide sequence ID" value="XM_046206903.1"/>
</dbReference>
<dbReference type="AlphaFoldDB" id="A0A9P8NYW0"/>
<protein>
    <submittedName>
        <fullName evidence="1">Uncharacterized protein</fullName>
    </submittedName>
</protein>
<dbReference type="Proteomes" id="UP000769157">
    <property type="component" value="Unassembled WGS sequence"/>
</dbReference>
<sequence length="397" mass="42852">MISLVSVNPLEVDGLQSSSVGWVVKRLSQSDNSLNWTWNGTLQQQEIVVDSTVSDETTHWGDGLLGSVELGGSRTFVTGLSNSVNLVVNRGSVVVTSLTSSGNSPLDVGWMPSTNTSNLSGTSVGLSWKLLGTPSVSNTLETVTLGNGNDVDHLVLLKDRVNRDGLLEVLLSPVNLVGNRTTVDLNLSQVSLLLGQWGLSDLGVDKNSHNGTVLGDSSKLLLDLSSVVSVLLGVFGESSLLRLVPVLVESSLDFVRKVLSPDGGQGSKTSWGLDVTNNTDNNKLWSVDDGSSLDDLSLVHLRTWSVQVSDDGGHTSLVTKESSQSNWLRLDILRESLTSTSLLDSSLSWEETQGSVSWFFVLSVRHCISEKLMGRKFLFELVKNLGEKKKEWWCLTG</sequence>
<evidence type="ECO:0000313" key="1">
    <source>
        <dbReference type="EMBL" id="KAH3662443.1"/>
    </source>
</evidence>
<reference evidence="1" key="1">
    <citation type="journal article" date="2021" name="Open Biol.">
        <title>Shared evolutionary footprints suggest mitochondrial oxidative damage underlies multiple complex I losses in fungi.</title>
        <authorList>
            <person name="Schikora-Tamarit M.A."/>
            <person name="Marcet-Houben M."/>
            <person name="Nosek J."/>
            <person name="Gabaldon T."/>
        </authorList>
    </citation>
    <scope>NUCLEOTIDE SEQUENCE</scope>
    <source>
        <strain evidence="1">CBS6075</strain>
    </source>
</reference>
<name>A0A9P8NYW0_9ASCO</name>
<comment type="caution">
    <text evidence="1">The sequence shown here is derived from an EMBL/GenBank/DDBJ whole genome shotgun (WGS) entry which is preliminary data.</text>
</comment>
<keyword evidence="2" id="KW-1185">Reference proteome</keyword>
<accession>A0A9P8NYW0</accession>
<evidence type="ECO:0000313" key="2">
    <source>
        <dbReference type="Proteomes" id="UP000769157"/>
    </source>
</evidence>
<dbReference type="OrthoDB" id="8121158at2759"/>
<organism evidence="1 2">
    <name type="scientific">Ogataea philodendri</name>
    <dbReference type="NCBI Taxonomy" id="1378263"/>
    <lineage>
        <taxon>Eukaryota</taxon>
        <taxon>Fungi</taxon>
        <taxon>Dikarya</taxon>
        <taxon>Ascomycota</taxon>
        <taxon>Saccharomycotina</taxon>
        <taxon>Pichiomycetes</taxon>
        <taxon>Pichiales</taxon>
        <taxon>Pichiaceae</taxon>
        <taxon>Ogataea</taxon>
    </lineage>
</organism>